<keyword evidence="8" id="KW-1185">Reference proteome</keyword>
<dbReference type="Pfam" id="PF00294">
    <property type="entry name" value="PfkB"/>
    <property type="match status" value="1"/>
</dbReference>
<name>A0ABV2H770_9HYPH</name>
<evidence type="ECO:0000256" key="5">
    <source>
        <dbReference type="ARBA" id="ARBA00022840"/>
    </source>
</evidence>
<comment type="caution">
    <text evidence="7">The sequence shown here is derived from an EMBL/GenBank/DDBJ whole genome shotgun (WGS) entry which is preliminary data.</text>
</comment>
<protein>
    <submittedName>
        <fullName evidence="7">Sugar/nucleoside kinase (Ribokinase family)</fullName>
    </submittedName>
</protein>
<dbReference type="GO" id="GO:0016301">
    <property type="term" value="F:kinase activity"/>
    <property type="evidence" value="ECO:0007669"/>
    <property type="project" value="UniProtKB-KW"/>
</dbReference>
<dbReference type="EMBL" id="JBEPLJ010000009">
    <property type="protein sequence ID" value="MET3586380.1"/>
    <property type="molecule type" value="Genomic_DNA"/>
</dbReference>
<dbReference type="InterPro" id="IPR029056">
    <property type="entry name" value="Ribokinase-like"/>
</dbReference>
<evidence type="ECO:0000313" key="8">
    <source>
        <dbReference type="Proteomes" id="UP001549031"/>
    </source>
</evidence>
<evidence type="ECO:0000256" key="4">
    <source>
        <dbReference type="ARBA" id="ARBA00022777"/>
    </source>
</evidence>
<gene>
    <name evidence="7" type="ORF">ABID21_002498</name>
</gene>
<sequence>MRDAPVLAPESLGPTITAGEILVEIMSTSVGNGFLEPMPLVGPFPSGAPAIFVDQVARLGGAAGIISAVGDDDFGRLNIERLKRDGADVSAIEVLPDAPTGSAFVRYRADGERDFVFNIARSASGQIRMTDAARALISRAGHVHVMGSAFAIPGIGRILSEAVASVKARGGTVSFDPNVRKELVAGQGEAKKRFDEILSVADLLLPSGEELSVAAGVDEEEAAVQALLSRGLSEIVLKRGALGSSFFSRNDRGDCLAFRVDELDPTGAGDCFGATYVTCRRQGRSPVESLRYANAAGARTVTRQGPMEGVSTFAELDRFVEENRLEA</sequence>
<accession>A0ABV2H770</accession>
<evidence type="ECO:0000256" key="2">
    <source>
        <dbReference type="ARBA" id="ARBA00022679"/>
    </source>
</evidence>
<keyword evidence="2" id="KW-0808">Transferase</keyword>
<dbReference type="SUPFAM" id="SSF53613">
    <property type="entry name" value="Ribokinase-like"/>
    <property type="match status" value="1"/>
</dbReference>
<proteinExistence type="inferred from homology"/>
<dbReference type="PANTHER" id="PTHR43085">
    <property type="entry name" value="HEXOKINASE FAMILY MEMBER"/>
    <property type="match status" value="1"/>
</dbReference>
<evidence type="ECO:0000256" key="1">
    <source>
        <dbReference type="ARBA" id="ARBA00010688"/>
    </source>
</evidence>
<dbReference type="PANTHER" id="PTHR43085:SF1">
    <property type="entry name" value="PSEUDOURIDINE KINASE-RELATED"/>
    <property type="match status" value="1"/>
</dbReference>
<dbReference type="CDD" id="cd01166">
    <property type="entry name" value="KdgK"/>
    <property type="match status" value="1"/>
</dbReference>
<evidence type="ECO:0000259" key="6">
    <source>
        <dbReference type="Pfam" id="PF00294"/>
    </source>
</evidence>
<evidence type="ECO:0000256" key="3">
    <source>
        <dbReference type="ARBA" id="ARBA00022741"/>
    </source>
</evidence>
<evidence type="ECO:0000313" key="7">
    <source>
        <dbReference type="EMBL" id="MET3586380.1"/>
    </source>
</evidence>
<organism evidence="7 8">
    <name type="scientific">Pseudorhizobium tarimense</name>
    <dbReference type="NCBI Taxonomy" id="1079109"/>
    <lineage>
        <taxon>Bacteria</taxon>
        <taxon>Pseudomonadati</taxon>
        <taxon>Pseudomonadota</taxon>
        <taxon>Alphaproteobacteria</taxon>
        <taxon>Hyphomicrobiales</taxon>
        <taxon>Rhizobiaceae</taxon>
        <taxon>Rhizobium/Agrobacterium group</taxon>
        <taxon>Pseudorhizobium</taxon>
    </lineage>
</organism>
<keyword evidence="3" id="KW-0547">Nucleotide-binding</keyword>
<dbReference type="RefSeq" id="WP_247244477.1">
    <property type="nucleotide sequence ID" value="NZ_JALJRA010000009.1"/>
</dbReference>
<dbReference type="Proteomes" id="UP001549031">
    <property type="component" value="Unassembled WGS sequence"/>
</dbReference>
<keyword evidence="4 7" id="KW-0418">Kinase</keyword>
<reference evidence="7 8" key="1">
    <citation type="submission" date="2024-06" db="EMBL/GenBank/DDBJ databases">
        <title>Genomic Encyclopedia of Type Strains, Phase IV (KMG-IV): sequencing the most valuable type-strain genomes for metagenomic binning, comparative biology and taxonomic classification.</title>
        <authorList>
            <person name="Goeker M."/>
        </authorList>
    </citation>
    <scope>NUCLEOTIDE SEQUENCE [LARGE SCALE GENOMIC DNA]</scope>
    <source>
        <strain evidence="7 8">DSM 105042</strain>
    </source>
</reference>
<feature type="domain" description="Carbohydrate kinase PfkB" evidence="6">
    <location>
        <begin position="53"/>
        <end position="309"/>
    </location>
</feature>
<dbReference type="InterPro" id="IPR011611">
    <property type="entry name" value="PfkB_dom"/>
</dbReference>
<dbReference type="Gene3D" id="3.40.1190.20">
    <property type="match status" value="1"/>
</dbReference>
<comment type="similarity">
    <text evidence="1">Belongs to the carbohydrate kinase PfkB family.</text>
</comment>
<keyword evidence="5" id="KW-0067">ATP-binding</keyword>
<dbReference type="InterPro" id="IPR050306">
    <property type="entry name" value="PfkB_Carbo_kinase"/>
</dbReference>